<feature type="region of interest" description="Disordered" evidence="1">
    <location>
        <begin position="170"/>
        <end position="189"/>
    </location>
</feature>
<protein>
    <recommendedName>
        <fullName evidence="4">DUF4240 domain-containing protein</fullName>
    </recommendedName>
</protein>
<organism evidence="2 3">
    <name type="scientific">Leifsonia kafniensis</name>
    <dbReference type="NCBI Taxonomy" id="475957"/>
    <lineage>
        <taxon>Bacteria</taxon>
        <taxon>Bacillati</taxon>
        <taxon>Actinomycetota</taxon>
        <taxon>Actinomycetes</taxon>
        <taxon>Micrococcales</taxon>
        <taxon>Microbacteriaceae</taxon>
        <taxon>Leifsonia</taxon>
    </lineage>
</organism>
<accession>A0ABP7KX78</accession>
<name>A0ABP7KX78_9MICO</name>
<evidence type="ECO:0000313" key="3">
    <source>
        <dbReference type="Proteomes" id="UP001501803"/>
    </source>
</evidence>
<proteinExistence type="predicted"/>
<dbReference type="RefSeq" id="WP_345068611.1">
    <property type="nucleotide sequence ID" value="NZ_BAABCN010000012.1"/>
</dbReference>
<evidence type="ECO:0008006" key="4">
    <source>
        <dbReference type="Google" id="ProtNLM"/>
    </source>
</evidence>
<evidence type="ECO:0000256" key="1">
    <source>
        <dbReference type="SAM" id="MobiDB-lite"/>
    </source>
</evidence>
<dbReference type="EMBL" id="BAABCN010000012">
    <property type="protein sequence ID" value="GAA3888083.1"/>
    <property type="molecule type" value="Genomic_DNA"/>
</dbReference>
<gene>
    <name evidence="2" type="ORF">GCM10022381_32500</name>
</gene>
<evidence type="ECO:0000313" key="2">
    <source>
        <dbReference type="EMBL" id="GAA3888083.1"/>
    </source>
</evidence>
<reference evidence="3" key="1">
    <citation type="journal article" date="2019" name="Int. J. Syst. Evol. Microbiol.">
        <title>The Global Catalogue of Microorganisms (GCM) 10K type strain sequencing project: providing services to taxonomists for standard genome sequencing and annotation.</title>
        <authorList>
            <consortium name="The Broad Institute Genomics Platform"/>
            <consortium name="The Broad Institute Genome Sequencing Center for Infectious Disease"/>
            <person name="Wu L."/>
            <person name="Ma J."/>
        </authorList>
    </citation>
    <scope>NUCLEOTIDE SEQUENCE [LARGE SCALE GENOMIC DNA]</scope>
    <source>
        <strain evidence="3">JCM 17021</strain>
    </source>
</reference>
<keyword evidence="3" id="KW-1185">Reference proteome</keyword>
<dbReference type="Proteomes" id="UP001501803">
    <property type="component" value="Unassembled WGS sequence"/>
</dbReference>
<sequence length="189" mass="21807">MIIEAGYDILELLIHEIDRDDDSRRALWVMCMDQDLHYLSIRRACDVVTEPLESHSTDILKVLESDFRTVTYYVLGHAMPNICAPSDGWLYDTDEQLRNLPELAGYRLLGRVVSDPEGFFSSLPRYSFRDYPSLSDLPRAAVIPGPHEFDCCCLSCEQYEQMLTRNRERYRERAQNQGHAGDDTIPSPE</sequence>
<comment type="caution">
    <text evidence="2">The sequence shown here is derived from an EMBL/GenBank/DDBJ whole genome shotgun (WGS) entry which is preliminary data.</text>
</comment>